<keyword evidence="2" id="KW-1185">Reference proteome</keyword>
<reference evidence="1" key="1">
    <citation type="submission" date="2020-04" db="EMBL/GenBank/DDBJ databases">
        <authorList>
            <person name="Broberg M."/>
        </authorList>
    </citation>
    <scope>NUCLEOTIDE SEQUENCE</scope>
</reference>
<evidence type="ECO:0000313" key="2">
    <source>
        <dbReference type="Proteomes" id="UP000836387"/>
    </source>
</evidence>
<reference evidence="1" key="2">
    <citation type="submission" date="2021-10" db="EMBL/GenBank/DDBJ databases">
        <authorList>
            <person name="Piombo E."/>
        </authorList>
    </citation>
    <scope>NUCLEOTIDE SEQUENCE</scope>
</reference>
<dbReference type="Proteomes" id="UP000836387">
    <property type="component" value="Unassembled WGS sequence"/>
</dbReference>
<gene>
    <name evidence="1" type="ORF">CRV2_00019272</name>
</gene>
<accession>A0ACA9UPT2</accession>
<name>A0ACA9UPT2_BIOOC</name>
<protein>
    <submittedName>
        <fullName evidence="1">Uncharacterized protein</fullName>
    </submittedName>
</protein>
<dbReference type="EMBL" id="CADEHS020000589">
    <property type="protein sequence ID" value="CAG9955454.1"/>
    <property type="molecule type" value="Genomic_DNA"/>
</dbReference>
<comment type="caution">
    <text evidence="1">The sequence shown here is derived from an EMBL/GenBank/DDBJ whole genome shotgun (WGS) entry which is preliminary data.</text>
</comment>
<sequence>MVQVLDKQKIENLGAVESHTQGEITQDSELRRDFKPHQVFMFSIACAIGTGLVIGSGSALSKGGPGSLLIAYLLIGTTVFFVMTALGEMATFLPMNKGFGGYATRMVDPALGFATGWNYFFKYIMATPTNLTAAGLVIQYWRPDLNVAIWITIFGVVIVSINVSLPTPRGRPELTSIQVMHVNSFGETEFWLGLAKILIITTLIISTFVIAMGGGPNHDRSGFRYWQEPGAFAEYLVGGPTGKFLGFWACCVQACFAFTGTEVVGMTFGETPNPRKNVPRAIKQTFWRIACFYILGVLVLGMAIPYDNDKLIGATKQATSGAASPFVVSVSIAGVKAFPDIINGSRQAQACGTRILYWSLANKNFSATDIYCSSRSLYGLAKDGQAPRLFAKARENGNPIYAVAFASAFIGLGYMNASKSSSQVFGYLVSLVTVFAVLNWVAILVTHIAFRRALKAQGIMITDLPYAGAFQPYGSYFALLISCLVIVFNGYDAFIPHFKPDVFILRYIGSIIFVVNIAWWKVAKKTKRNDSASVDLVTDRREFEETETKDDQRWNESIMKNILNKFKR</sequence>
<organism evidence="1 2">
    <name type="scientific">Clonostachys rosea f. rosea IK726</name>
    <dbReference type="NCBI Taxonomy" id="1349383"/>
    <lineage>
        <taxon>Eukaryota</taxon>
        <taxon>Fungi</taxon>
        <taxon>Dikarya</taxon>
        <taxon>Ascomycota</taxon>
        <taxon>Pezizomycotina</taxon>
        <taxon>Sordariomycetes</taxon>
        <taxon>Hypocreomycetidae</taxon>
        <taxon>Hypocreales</taxon>
        <taxon>Bionectriaceae</taxon>
        <taxon>Clonostachys</taxon>
    </lineage>
</organism>
<evidence type="ECO:0000313" key="1">
    <source>
        <dbReference type="EMBL" id="CAG9955454.1"/>
    </source>
</evidence>
<proteinExistence type="predicted"/>